<organism evidence="2 3">
    <name type="scientific">Quisquiliibacterium transsilvanicum</name>
    <dbReference type="NCBI Taxonomy" id="1549638"/>
    <lineage>
        <taxon>Bacteria</taxon>
        <taxon>Pseudomonadati</taxon>
        <taxon>Pseudomonadota</taxon>
        <taxon>Betaproteobacteria</taxon>
        <taxon>Burkholderiales</taxon>
        <taxon>Burkholderiaceae</taxon>
        <taxon>Quisquiliibacterium</taxon>
    </lineage>
</organism>
<name>A0A7W8M6L5_9BURK</name>
<evidence type="ECO:0000259" key="1">
    <source>
        <dbReference type="Pfam" id="PF13480"/>
    </source>
</evidence>
<keyword evidence="2" id="KW-0808">Transferase</keyword>
<keyword evidence="3" id="KW-1185">Reference proteome</keyword>
<protein>
    <submittedName>
        <fullName evidence="2">CelD/BcsL family acetyltransferase involved in cellulose biosynthesis</fullName>
    </submittedName>
</protein>
<gene>
    <name evidence="2" type="ORF">HNQ70_000010</name>
</gene>
<dbReference type="InterPro" id="IPR038740">
    <property type="entry name" value="BioF2-like_GNAT_dom"/>
</dbReference>
<dbReference type="Pfam" id="PF13480">
    <property type="entry name" value="Acetyltransf_6"/>
    <property type="match status" value="1"/>
</dbReference>
<reference evidence="2 3" key="1">
    <citation type="submission" date="2020-08" db="EMBL/GenBank/DDBJ databases">
        <title>Genomic Encyclopedia of Type Strains, Phase IV (KMG-IV): sequencing the most valuable type-strain genomes for metagenomic binning, comparative biology and taxonomic classification.</title>
        <authorList>
            <person name="Goeker M."/>
        </authorList>
    </citation>
    <scope>NUCLEOTIDE SEQUENCE [LARGE SCALE GENOMIC DNA]</scope>
    <source>
        <strain evidence="2 3">DSM 29781</strain>
    </source>
</reference>
<dbReference type="SUPFAM" id="SSF55729">
    <property type="entry name" value="Acyl-CoA N-acyltransferases (Nat)"/>
    <property type="match status" value="1"/>
</dbReference>
<dbReference type="RefSeq" id="WP_183963100.1">
    <property type="nucleotide sequence ID" value="NZ_BAABEW010000003.1"/>
</dbReference>
<evidence type="ECO:0000313" key="3">
    <source>
        <dbReference type="Proteomes" id="UP000532440"/>
    </source>
</evidence>
<feature type="domain" description="BioF2-like acetyltransferase" evidence="1">
    <location>
        <begin position="176"/>
        <end position="315"/>
    </location>
</feature>
<comment type="caution">
    <text evidence="2">The sequence shown here is derived from an EMBL/GenBank/DDBJ whole genome shotgun (WGS) entry which is preliminary data.</text>
</comment>
<dbReference type="GO" id="GO:0016740">
    <property type="term" value="F:transferase activity"/>
    <property type="evidence" value="ECO:0007669"/>
    <property type="project" value="UniProtKB-KW"/>
</dbReference>
<proteinExistence type="predicted"/>
<dbReference type="Proteomes" id="UP000532440">
    <property type="component" value="Unassembled WGS sequence"/>
</dbReference>
<accession>A0A7W8M6L5</accession>
<dbReference type="AlphaFoldDB" id="A0A7W8M6L5"/>
<evidence type="ECO:0000313" key="2">
    <source>
        <dbReference type="EMBL" id="MBB5270026.1"/>
    </source>
</evidence>
<sequence length="371" mass="41535">MSEAVQPAAVEAAAPGNWSLIGVEDLLAGHAARWDALNRRLYAGHPLSDSRFVFALLRHFPGRCVRVAVLGAREEPRAILLLERVRPGLWSTFQRSQAQASPVLLAAEDLPALPALFRALPGSAQAIDFMCQDPHFSPLLSRPVGRPRRFTRYTLTAVIDLRGHFDAYWRARPRGLRQTIARSLRRAEAEGAPLHLRTVEDPATMEEAVRQFGLMESRGWKHGEGTAVSPDNVQGRFYAEVFRAFAETGQAISYEIYAGEEAIARQLALASGHMCITLKTTYDERHRELAPGRVLDYEMLRLEFDRRRFDRIELYTDADQAQLRWTTSDRWIEHVTCFRSVAAGSTYTMARALLTGLRRLSGGPAAQPGNS</sequence>
<dbReference type="EMBL" id="JACHGB010000001">
    <property type="protein sequence ID" value="MBB5270026.1"/>
    <property type="molecule type" value="Genomic_DNA"/>
</dbReference>
<dbReference type="Gene3D" id="3.40.630.30">
    <property type="match status" value="1"/>
</dbReference>
<dbReference type="InterPro" id="IPR016181">
    <property type="entry name" value="Acyl_CoA_acyltransferase"/>
</dbReference>